<reference evidence="7" key="1">
    <citation type="submission" date="2020-08" db="EMBL/GenBank/DDBJ databases">
        <title>Genome public.</title>
        <authorList>
            <person name="Liu C."/>
            <person name="Sun Q."/>
        </authorList>
    </citation>
    <scope>NUCLEOTIDE SEQUENCE</scope>
    <source>
        <strain evidence="7">NSJ-68</strain>
    </source>
</reference>
<comment type="caution">
    <text evidence="7">The sequence shown here is derived from an EMBL/GenBank/DDBJ whole genome shotgun (WGS) entry which is preliminary data.</text>
</comment>
<keyword evidence="4 6" id="KW-1133">Transmembrane helix</keyword>
<dbReference type="InterPro" id="IPR001851">
    <property type="entry name" value="ABC_transp_permease"/>
</dbReference>
<dbReference type="GO" id="GO:0005886">
    <property type="term" value="C:plasma membrane"/>
    <property type="evidence" value="ECO:0007669"/>
    <property type="project" value="UniProtKB-SubCell"/>
</dbReference>
<dbReference type="RefSeq" id="WP_186873317.1">
    <property type="nucleotide sequence ID" value="NZ_JACOOR010000002.1"/>
</dbReference>
<feature type="transmembrane region" description="Helical" evidence="6">
    <location>
        <begin position="93"/>
        <end position="114"/>
    </location>
</feature>
<accession>A0A923LA83</accession>
<feature type="transmembrane region" description="Helical" evidence="6">
    <location>
        <begin position="235"/>
        <end position="253"/>
    </location>
</feature>
<dbReference type="PANTHER" id="PTHR32196">
    <property type="entry name" value="ABC TRANSPORTER PERMEASE PROTEIN YPHD-RELATED-RELATED"/>
    <property type="match status" value="1"/>
</dbReference>
<proteinExistence type="predicted"/>
<name>A0A923LA83_9FIRM</name>
<evidence type="ECO:0000256" key="6">
    <source>
        <dbReference type="SAM" id="Phobius"/>
    </source>
</evidence>
<keyword evidence="8" id="KW-1185">Reference proteome</keyword>
<dbReference type="EMBL" id="JACOOR010000002">
    <property type="protein sequence ID" value="MBC5658744.1"/>
    <property type="molecule type" value="Genomic_DNA"/>
</dbReference>
<feature type="transmembrane region" description="Helical" evidence="6">
    <location>
        <begin position="68"/>
        <end position="86"/>
    </location>
</feature>
<dbReference type="Pfam" id="PF02653">
    <property type="entry name" value="BPD_transp_2"/>
    <property type="match status" value="1"/>
</dbReference>
<feature type="transmembrane region" description="Helical" evidence="6">
    <location>
        <begin position="284"/>
        <end position="301"/>
    </location>
</feature>
<feature type="transmembrane region" description="Helical" evidence="6">
    <location>
        <begin position="203"/>
        <end position="223"/>
    </location>
</feature>
<evidence type="ECO:0000313" key="8">
    <source>
        <dbReference type="Proteomes" id="UP000649345"/>
    </source>
</evidence>
<feature type="transmembrane region" description="Helical" evidence="6">
    <location>
        <begin position="13"/>
        <end position="30"/>
    </location>
</feature>
<feature type="transmembrane region" description="Helical" evidence="6">
    <location>
        <begin position="154"/>
        <end position="174"/>
    </location>
</feature>
<dbReference type="AlphaFoldDB" id="A0A923LA83"/>
<sequence length="310" mass="32951">MNEEKVINKVKESIPLLMLLGLIILFALTTEGRFFTAYNLKVLLIQSSLYIIGGVGATFVMAHGNMDFSLGGIVAIAAGIGCVAGNEVTWLTLPMCILAGIVCSILVGLIHIYAKVPCFVVGFSFMFAGKGFTAALTSKVARFTPTALSKLDTFAFYLVMSLIVVVLGTFLLNYTKIGKFNKAIGSNMNAARLSGIAVNKYKLLAFLITGITVGITSFVNLIRSGGCTAQTGQSYETQVLLALALGGISMAGGSSVKMRSIVIGAILYMMLDNGLLLMGVSANWIDLIRGVIFILTVYISFDKKSVGFIA</sequence>
<feature type="transmembrane region" description="Helical" evidence="6">
    <location>
        <begin position="42"/>
        <end position="62"/>
    </location>
</feature>
<evidence type="ECO:0000256" key="3">
    <source>
        <dbReference type="ARBA" id="ARBA00022692"/>
    </source>
</evidence>
<evidence type="ECO:0000313" key="7">
    <source>
        <dbReference type="EMBL" id="MBC5658744.1"/>
    </source>
</evidence>
<protein>
    <submittedName>
        <fullName evidence="7">ABC transporter permease</fullName>
    </submittedName>
</protein>
<keyword evidence="3 6" id="KW-0812">Transmembrane</keyword>
<evidence type="ECO:0000256" key="2">
    <source>
        <dbReference type="ARBA" id="ARBA00022475"/>
    </source>
</evidence>
<keyword evidence="5 6" id="KW-0472">Membrane</keyword>
<keyword evidence="2" id="KW-1003">Cell membrane</keyword>
<gene>
    <name evidence="7" type="ORF">H8S44_03015</name>
</gene>
<evidence type="ECO:0000256" key="4">
    <source>
        <dbReference type="ARBA" id="ARBA00022989"/>
    </source>
</evidence>
<organism evidence="7 8">
    <name type="scientific">Anaerosacchariphilus hominis</name>
    <dbReference type="NCBI Taxonomy" id="2763017"/>
    <lineage>
        <taxon>Bacteria</taxon>
        <taxon>Bacillati</taxon>
        <taxon>Bacillota</taxon>
        <taxon>Clostridia</taxon>
        <taxon>Lachnospirales</taxon>
        <taxon>Lachnospiraceae</taxon>
        <taxon>Anaerosacchariphilus</taxon>
    </lineage>
</organism>
<evidence type="ECO:0000256" key="5">
    <source>
        <dbReference type="ARBA" id="ARBA00023136"/>
    </source>
</evidence>
<dbReference type="GO" id="GO:0022857">
    <property type="term" value="F:transmembrane transporter activity"/>
    <property type="evidence" value="ECO:0007669"/>
    <property type="project" value="InterPro"/>
</dbReference>
<comment type="subcellular location">
    <subcellularLocation>
        <location evidence="1">Cell membrane</location>
        <topology evidence="1">Multi-pass membrane protein</topology>
    </subcellularLocation>
</comment>
<dbReference type="Proteomes" id="UP000649345">
    <property type="component" value="Unassembled WGS sequence"/>
</dbReference>
<dbReference type="CDD" id="cd06579">
    <property type="entry name" value="TM_PBP1_transp_AraH_like"/>
    <property type="match status" value="1"/>
</dbReference>
<evidence type="ECO:0000256" key="1">
    <source>
        <dbReference type="ARBA" id="ARBA00004651"/>
    </source>
</evidence>